<accession>A0ABV6DPW4</accession>
<comment type="caution">
    <text evidence="1">The sequence shown here is derived from an EMBL/GenBank/DDBJ whole genome shotgun (WGS) entry which is preliminary data.</text>
</comment>
<gene>
    <name evidence="1" type="ORF">ACFFK0_19870</name>
</gene>
<protein>
    <submittedName>
        <fullName evidence="1">Uncharacterized protein</fullName>
    </submittedName>
</protein>
<dbReference type="EMBL" id="JBHLWN010000077">
    <property type="protein sequence ID" value="MFC0214667.1"/>
    <property type="molecule type" value="Genomic_DNA"/>
</dbReference>
<reference evidence="1 2" key="1">
    <citation type="submission" date="2024-09" db="EMBL/GenBank/DDBJ databases">
        <authorList>
            <person name="Sun Q."/>
            <person name="Mori K."/>
        </authorList>
    </citation>
    <scope>NUCLEOTIDE SEQUENCE [LARGE SCALE GENOMIC DNA]</scope>
    <source>
        <strain evidence="1 2">CCM 7759</strain>
    </source>
</reference>
<sequence>MIKQYFADIRLEPNDSLSESLQDLVNDAEAEFETPFVEVAQVIPHTSTNYTVILNLDFDEDPEEGKSEEED</sequence>
<dbReference type="RefSeq" id="WP_377472070.1">
    <property type="nucleotide sequence ID" value="NZ_JBHLWN010000077.1"/>
</dbReference>
<name>A0ABV6DPW4_9BACL</name>
<evidence type="ECO:0000313" key="2">
    <source>
        <dbReference type="Proteomes" id="UP001589776"/>
    </source>
</evidence>
<evidence type="ECO:0000313" key="1">
    <source>
        <dbReference type="EMBL" id="MFC0214667.1"/>
    </source>
</evidence>
<dbReference type="Proteomes" id="UP001589776">
    <property type="component" value="Unassembled WGS sequence"/>
</dbReference>
<proteinExistence type="predicted"/>
<keyword evidence="2" id="KW-1185">Reference proteome</keyword>
<organism evidence="1 2">
    <name type="scientific">Paenibacillus chartarius</name>
    <dbReference type="NCBI Taxonomy" id="747481"/>
    <lineage>
        <taxon>Bacteria</taxon>
        <taxon>Bacillati</taxon>
        <taxon>Bacillota</taxon>
        <taxon>Bacilli</taxon>
        <taxon>Bacillales</taxon>
        <taxon>Paenibacillaceae</taxon>
        <taxon>Paenibacillus</taxon>
    </lineage>
</organism>